<reference evidence="7 8" key="1">
    <citation type="submission" date="2024-05" db="EMBL/GenBank/DDBJ databases">
        <authorList>
            <person name="Duchaud E."/>
        </authorList>
    </citation>
    <scope>NUCLEOTIDE SEQUENCE [LARGE SCALE GENOMIC DNA]</scope>
    <source>
        <strain evidence="7">Ena-SAMPLE-TAB-13-05-2024-13:56:06:370-140305</strain>
    </source>
</reference>
<organism evidence="7 8">
    <name type="scientific">Tenacibaculum vairaonense</name>
    <dbReference type="NCBI Taxonomy" id="3137860"/>
    <lineage>
        <taxon>Bacteria</taxon>
        <taxon>Pseudomonadati</taxon>
        <taxon>Bacteroidota</taxon>
        <taxon>Flavobacteriia</taxon>
        <taxon>Flavobacteriales</taxon>
        <taxon>Flavobacteriaceae</taxon>
        <taxon>Tenacibaculum</taxon>
    </lineage>
</organism>
<protein>
    <submittedName>
        <fullName evidence="7">Type IV secretion system protein VirD4</fullName>
    </submittedName>
</protein>
<proteinExistence type="inferred from homology"/>
<keyword evidence="8" id="KW-1185">Reference proteome</keyword>
<dbReference type="Gene3D" id="3.40.50.300">
    <property type="entry name" value="P-loop containing nucleotide triphosphate hydrolases"/>
    <property type="match status" value="2"/>
</dbReference>
<dbReference type="InterPro" id="IPR003688">
    <property type="entry name" value="TraG/VirD4"/>
</dbReference>
<evidence type="ECO:0000313" key="8">
    <source>
        <dbReference type="Proteomes" id="UP001497602"/>
    </source>
</evidence>
<evidence type="ECO:0000256" key="3">
    <source>
        <dbReference type="ARBA" id="ARBA00022475"/>
    </source>
</evidence>
<keyword evidence="3" id="KW-1003">Cell membrane</keyword>
<comment type="similarity">
    <text evidence="2">Belongs to the VirD4/TraG family.</text>
</comment>
<dbReference type="Proteomes" id="UP001497602">
    <property type="component" value="Unassembled WGS sequence"/>
</dbReference>
<comment type="subcellular location">
    <subcellularLocation>
        <location evidence="1">Cell membrane</location>
        <topology evidence="1">Multi-pass membrane protein</topology>
    </subcellularLocation>
</comment>
<comment type="caution">
    <text evidence="7">The sequence shown here is derived from an EMBL/GenBank/DDBJ whole genome shotgun (WGS) entry which is preliminary data.</text>
</comment>
<evidence type="ECO:0000256" key="2">
    <source>
        <dbReference type="ARBA" id="ARBA00008806"/>
    </source>
</evidence>
<keyword evidence="5" id="KW-1133">Transmembrane helix</keyword>
<dbReference type="PANTHER" id="PTHR37937:SF1">
    <property type="entry name" value="CONJUGATIVE TRANSFER: DNA TRANSPORT"/>
    <property type="match status" value="1"/>
</dbReference>
<dbReference type="InterPro" id="IPR051539">
    <property type="entry name" value="T4SS-coupling_protein"/>
</dbReference>
<dbReference type="InterPro" id="IPR027417">
    <property type="entry name" value="P-loop_NTPase"/>
</dbReference>
<gene>
    <name evidence="7" type="ORF">T190115A13A_160045</name>
</gene>
<evidence type="ECO:0000256" key="5">
    <source>
        <dbReference type="ARBA" id="ARBA00022989"/>
    </source>
</evidence>
<name>A0ABP1F8H0_9FLAO</name>
<dbReference type="PANTHER" id="PTHR37937">
    <property type="entry name" value="CONJUGATIVE TRANSFER: DNA TRANSPORT"/>
    <property type="match status" value="1"/>
</dbReference>
<keyword evidence="4" id="KW-0812">Transmembrane</keyword>
<evidence type="ECO:0000256" key="4">
    <source>
        <dbReference type="ARBA" id="ARBA00022692"/>
    </source>
</evidence>
<keyword evidence="6" id="KW-0472">Membrane</keyword>
<accession>A0ABP1F8H0</accession>
<dbReference type="CDD" id="cd01127">
    <property type="entry name" value="TrwB_TraG_TraD_VirD4"/>
    <property type="match status" value="1"/>
</dbReference>
<dbReference type="SUPFAM" id="SSF52540">
    <property type="entry name" value="P-loop containing nucleoside triphosphate hydrolases"/>
    <property type="match status" value="1"/>
</dbReference>
<evidence type="ECO:0000256" key="1">
    <source>
        <dbReference type="ARBA" id="ARBA00004651"/>
    </source>
</evidence>
<evidence type="ECO:0000313" key="7">
    <source>
        <dbReference type="EMBL" id="CAL2105512.1"/>
    </source>
</evidence>
<dbReference type="Pfam" id="PF02534">
    <property type="entry name" value="T4SS-DNA_transf"/>
    <property type="match status" value="1"/>
</dbReference>
<dbReference type="RefSeq" id="WP_348737336.1">
    <property type="nucleotide sequence ID" value="NZ_CAXJRC010000007.1"/>
</dbReference>
<sequence length="451" mass="51327">MSLYNTLFNSNRKHQKLYGSVSYMKNKDLRKLFHRKPQGISLDGIKHLKSEFSKLSTLVIAQPGSGKSTLIKSTILQKIAKYPHSFWVIDPASDIYRDTHRWIESQSMDSVVINLDSASESVKINILEFAAKTTNGIEDLASLFMQIQYEKSSGGDPFWKDSAENMLVLLMRCVTAESQQELPRTLNTVYTLLNWFGLAEEKLDRFVITHLKNDEKTKEEYKAMVANSGENSKMLLSVVSTAKSALAKIVNNTTLNEIISSTSYDITSLRKKAQGIYIQVREDRLGNSGVKAMLSILNKMLLGQCMELPKKGEEQLDVHAYIDEAGTFYLQNLDSYIVVMRKRAVSIMLIFQDLHQLDMYGTSQKKVIASNCMNKIIFGSVSYETASWASKLVGNDTKEVFERPVGVPLISAQELRDLPVNSFLYLHKNKAKIMTMRPWYKQRRLVKRSRL</sequence>
<dbReference type="EMBL" id="CAXJRC010000007">
    <property type="protein sequence ID" value="CAL2105512.1"/>
    <property type="molecule type" value="Genomic_DNA"/>
</dbReference>
<evidence type="ECO:0000256" key="6">
    <source>
        <dbReference type="ARBA" id="ARBA00023136"/>
    </source>
</evidence>